<evidence type="ECO:0008006" key="4">
    <source>
        <dbReference type="Google" id="ProtNLM"/>
    </source>
</evidence>
<dbReference type="Proteomes" id="UP000094056">
    <property type="component" value="Unassembled WGS sequence"/>
</dbReference>
<keyword evidence="1" id="KW-0812">Transmembrane</keyword>
<protein>
    <recommendedName>
        <fullName evidence="4">Transposase</fullName>
    </recommendedName>
</protein>
<keyword evidence="1" id="KW-0472">Membrane</keyword>
<dbReference type="PANTHER" id="PTHR34614:SF2">
    <property type="entry name" value="TRANSPOSASE IS4-LIKE DOMAIN-CONTAINING PROTEIN"/>
    <property type="match status" value="1"/>
</dbReference>
<evidence type="ECO:0000313" key="2">
    <source>
        <dbReference type="EMBL" id="ODS33694.1"/>
    </source>
</evidence>
<dbReference type="PANTHER" id="PTHR34614">
    <property type="match status" value="1"/>
</dbReference>
<name>A0A1E3XFH6_9BACT</name>
<dbReference type="EMBL" id="MAYW01000021">
    <property type="protein sequence ID" value="ODS33694.1"/>
    <property type="molecule type" value="Genomic_DNA"/>
</dbReference>
<evidence type="ECO:0000256" key="1">
    <source>
        <dbReference type="SAM" id="Phobius"/>
    </source>
</evidence>
<feature type="transmembrane region" description="Helical" evidence="1">
    <location>
        <begin position="112"/>
        <end position="129"/>
    </location>
</feature>
<gene>
    <name evidence="2" type="ORF">SCARUB_01130</name>
</gene>
<evidence type="ECO:0000313" key="3">
    <source>
        <dbReference type="Proteomes" id="UP000094056"/>
    </source>
</evidence>
<accession>A0A1E3XFH6</accession>
<organism evidence="2 3">
    <name type="scientific">Candidatus Scalindua rubra</name>
    <dbReference type="NCBI Taxonomy" id="1872076"/>
    <lineage>
        <taxon>Bacteria</taxon>
        <taxon>Pseudomonadati</taxon>
        <taxon>Planctomycetota</taxon>
        <taxon>Candidatus Brocadiia</taxon>
        <taxon>Candidatus Brocadiales</taxon>
        <taxon>Candidatus Scalinduaceae</taxon>
        <taxon>Candidatus Scalindua</taxon>
    </lineage>
</organism>
<sequence>KENKCTDFIDYKIHRNVQYEIHHKKVGRPKRNSTGKTVLKEYFSISFQINEDFIENESLTDGVFPLITNLKEHKPKKVLEIYKYQPFLEKRNSQLKKYQEIAPAFLKKPQRVIAYLHMNVMALMVATIIERQLRIAMKLNSIKSLPIYPEERSCKYPTTFDIVRLFKCIERYEVEERDKIYVFPAQLNELQKQVLELLEVPISLYQ</sequence>
<proteinExistence type="predicted"/>
<feature type="non-terminal residue" evidence="2">
    <location>
        <position position="1"/>
    </location>
</feature>
<keyword evidence="1" id="KW-1133">Transmembrane helix</keyword>
<comment type="caution">
    <text evidence="2">The sequence shown here is derived from an EMBL/GenBank/DDBJ whole genome shotgun (WGS) entry which is preliminary data.</text>
</comment>
<reference evidence="2 3" key="1">
    <citation type="submission" date="2016-07" db="EMBL/GenBank/DDBJ databases">
        <title>Draft genome of Scalindua rubra, obtained from a brine-seawater interface in the Red Sea, sheds light on salt adaptation in anammox bacteria.</title>
        <authorList>
            <person name="Speth D.R."/>
            <person name="Lagkouvardos I."/>
            <person name="Wang Y."/>
            <person name="Qian P.-Y."/>
            <person name="Dutilh B.E."/>
            <person name="Jetten M.S."/>
        </authorList>
    </citation>
    <scope>NUCLEOTIDE SEQUENCE [LARGE SCALE GENOMIC DNA]</scope>
    <source>
        <strain evidence="2">BSI-1</strain>
    </source>
</reference>
<dbReference type="AlphaFoldDB" id="A0A1E3XFH6"/>